<dbReference type="PANTHER" id="PTHR11145:SF8">
    <property type="entry name" value="RE57120P"/>
    <property type="match status" value="1"/>
</dbReference>
<evidence type="ECO:0000313" key="3">
    <source>
        <dbReference type="Proteomes" id="UP001473302"/>
    </source>
</evidence>
<dbReference type="Gene3D" id="3.30.710.10">
    <property type="entry name" value="Potassium Channel Kv1.1, Chain A"/>
    <property type="match status" value="1"/>
</dbReference>
<accession>A0ABP9YYZ3</accession>
<dbReference type="PROSITE" id="PS50097">
    <property type="entry name" value="BTB"/>
    <property type="match status" value="1"/>
</dbReference>
<dbReference type="Proteomes" id="UP001473302">
    <property type="component" value="Unassembled WGS sequence"/>
</dbReference>
<dbReference type="PANTHER" id="PTHR11145">
    <property type="entry name" value="BTB/POZ DOMAIN-CONTAINING ADAPTER FOR CUL3-MEDIATED RHOA DEGRADATION PROTEIN FAMILY MEMBER"/>
    <property type="match status" value="1"/>
</dbReference>
<dbReference type="SMART" id="SM00225">
    <property type="entry name" value="BTB"/>
    <property type="match status" value="1"/>
</dbReference>
<dbReference type="InterPro" id="IPR011333">
    <property type="entry name" value="SKP1/BTB/POZ_sf"/>
</dbReference>
<gene>
    <name evidence="2" type="ORF">MFLAVUS_005534</name>
</gene>
<dbReference type="InterPro" id="IPR045068">
    <property type="entry name" value="BACURD1-3"/>
</dbReference>
<comment type="caution">
    <text evidence="2">The sequence shown here is derived from an EMBL/GenBank/DDBJ whole genome shotgun (WGS) entry which is preliminary data.</text>
</comment>
<evidence type="ECO:0000259" key="1">
    <source>
        <dbReference type="PROSITE" id="PS50097"/>
    </source>
</evidence>
<evidence type="ECO:0000313" key="2">
    <source>
        <dbReference type="EMBL" id="GAA5812084.1"/>
    </source>
</evidence>
<feature type="domain" description="BTB" evidence="1">
    <location>
        <begin position="5"/>
        <end position="72"/>
    </location>
</feature>
<keyword evidence="3" id="KW-1185">Reference proteome</keyword>
<dbReference type="CDD" id="cd18316">
    <property type="entry name" value="BTB_POZ_KCTD-like"/>
    <property type="match status" value="1"/>
</dbReference>
<proteinExistence type="predicted"/>
<dbReference type="Pfam" id="PF02214">
    <property type="entry name" value="BTB_2"/>
    <property type="match status" value="1"/>
</dbReference>
<reference evidence="2 3" key="1">
    <citation type="submission" date="2024-04" db="EMBL/GenBank/DDBJ databases">
        <title>genome sequences of Mucor flavus KT1a and Helicostylum pulchrum KT1b strains isolated from the surface of a dry-aged beef.</title>
        <authorList>
            <person name="Toyotome T."/>
            <person name="Hosono M."/>
            <person name="Torimaru M."/>
            <person name="Fukuda K."/>
            <person name="Mikami N."/>
        </authorList>
    </citation>
    <scope>NUCLEOTIDE SEQUENCE [LARGE SCALE GENOMIC DNA]</scope>
    <source>
        <strain evidence="2 3">KT1a</strain>
    </source>
</reference>
<organism evidence="2 3">
    <name type="scientific">Mucor flavus</name>
    <dbReference type="NCBI Taxonomy" id="439312"/>
    <lineage>
        <taxon>Eukaryota</taxon>
        <taxon>Fungi</taxon>
        <taxon>Fungi incertae sedis</taxon>
        <taxon>Mucoromycota</taxon>
        <taxon>Mucoromycotina</taxon>
        <taxon>Mucoromycetes</taxon>
        <taxon>Mucorales</taxon>
        <taxon>Mucorineae</taxon>
        <taxon>Mucoraceae</taxon>
        <taxon>Mucor</taxon>
    </lineage>
</organism>
<dbReference type="InterPro" id="IPR003131">
    <property type="entry name" value="T1-type_BTB"/>
</dbReference>
<sequence length="200" mass="23790">MFKLKTVKLNIGGTFYETTQETLKDSGYFRNLLHEDWAEGNSVDNTLFVDRDGLLFWYILLYLRAEELNIKDKYLESLKNEADFYLLPKLSQMIDRAMYQEPKQITYKLLEIDELMNLHHVSFFNKEYTKTLRGKCQNIRVITPIHYVEKIYNCPRELLVHYNKPYSCGRACKNAKDDDCVKYEFKNKTMYLVSVESGQE</sequence>
<dbReference type="InterPro" id="IPR000210">
    <property type="entry name" value="BTB/POZ_dom"/>
</dbReference>
<name>A0ABP9YYZ3_9FUNG</name>
<dbReference type="SUPFAM" id="SSF54695">
    <property type="entry name" value="POZ domain"/>
    <property type="match status" value="1"/>
</dbReference>
<dbReference type="EMBL" id="BAABUK010000012">
    <property type="protein sequence ID" value="GAA5812084.1"/>
    <property type="molecule type" value="Genomic_DNA"/>
</dbReference>
<protein>
    <recommendedName>
        <fullName evidence="1">BTB domain-containing protein</fullName>
    </recommendedName>
</protein>